<dbReference type="RefSeq" id="XP_008079453.1">
    <property type="nucleotide sequence ID" value="XM_008081262.1"/>
</dbReference>
<proteinExistence type="predicted"/>
<organism evidence="1 2">
    <name type="scientific">Glarea lozoyensis (strain ATCC 20868 / MF5171)</name>
    <dbReference type="NCBI Taxonomy" id="1116229"/>
    <lineage>
        <taxon>Eukaryota</taxon>
        <taxon>Fungi</taxon>
        <taxon>Dikarya</taxon>
        <taxon>Ascomycota</taxon>
        <taxon>Pezizomycotina</taxon>
        <taxon>Leotiomycetes</taxon>
        <taxon>Helotiales</taxon>
        <taxon>Helotiaceae</taxon>
        <taxon>Glarea</taxon>
    </lineage>
</organism>
<dbReference type="KEGG" id="glz:GLAREA_05848"/>
<dbReference type="Proteomes" id="UP000016922">
    <property type="component" value="Unassembled WGS sequence"/>
</dbReference>
<evidence type="ECO:0000313" key="1">
    <source>
        <dbReference type="EMBL" id="EPE32836.1"/>
    </source>
</evidence>
<dbReference type="EMBL" id="KE145358">
    <property type="protein sequence ID" value="EPE32836.1"/>
    <property type="molecule type" value="Genomic_DNA"/>
</dbReference>
<protein>
    <submittedName>
        <fullName evidence="1">Uncharacterized protein</fullName>
    </submittedName>
</protein>
<sequence>MSVPPPPEIESIPFMTLLPELRDKVYEKFLPWSNIIDVTFIDLAVDGKLIFTRLTLKDLTVLKSLSKDIKAEVERLSNAVPDKIEGHNFLGLPDILHFDGSKDMILLNYFDSHRCATVDDKIAEAFGKRLTGVGIIALLYYDFSGNEKSWAKILKTCADLKEVYIIYA</sequence>
<accession>S3DLD4</accession>
<keyword evidence="2" id="KW-1185">Reference proteome</keyword>
<name>S3DLD4_GLAL2</name>
<dbReference type="HOGENOM" id="CLU_1586637_0_0_1"/>
<dbReference type="AlphaFoldDB" id="S3DLD4"/>
<reference evidence="1 2" key="1">
    <citation type="journal article" date="2013" name="BMC Genomics">
        <title>Genomics-driven discovery of the pneumocandin biosynthetic gene cluster in the fungus Glarea lozoyensis.</title>
        <authorList>
            <person name="Chen L."/>
            <person name="Yue Q."/>
            <person name="Zhang X."/>
            <person name="Xiang M."/>
            <person name="Wang C."/>
            <person name="Li S."/>
            <person name="Che Y."/>
            <person name="Ortiz-Lopez F.J."/>
            <person name="Bills G.F."/>
            <person name="Liu X."/>
            <person name="An Z."/>
        </authorList>
    </citation>
    <scope>NUCLEOTIDE SEQUENCE [LARGE SCALE GENOMIC DNA]</scope>
    <source>
        <strain evidence="2">ATCC 20868 / MF5171</strain>
    </source>
</reference>
<evidence type="ECO:0000313" key="2">
    <source>
        <dbReference type="Proteomes" id="UP000016922"/>
    </source>
</evidence>
<dbReference type="GeneID" id="19464902"/>
<gene>
    <name evidence="1" type="ORF">GLAREA_05848</name>
</gene>